<dbReference type="SUPFAM" id="SSF143100">
    <property type="entry name" value="TTHA1013/TTHA0281-like"/>
    <property type="match status" value="1"/>
</dbReference>
<dbReference type="Proteomes" id="UP000253606">
    <property type="component" value="Chromosome"/>
</dbReference>
<dbReference type="EMBL" id="CP030840">
    <property type="protein sequence ID" value="AXC13572.1"/>
    <property type="molecule type" value="Genomic_DNA"/>
</dbReference>
<dbReference type="OrthoDB" id="5419659at2"/>
<organism evidence="2 3">
    <name type="scientific">Acidisarcina polymorpha</name>
    <dbReference type="NCBI Taxonomy" id="2211140"/>
    <lineage>
        <taxon>Bacteria</taxon>
        <taxon>Pseudomonadati</taxon>
        <taxon>Acidobacteriota</taxon>
        <taxon>Terriglobia</taxon>
        <taxon>Terriglobales</taxon>
        <taxon>Acidobacteriaceae</taxon>
        <taxon>Acidisarcina</taxon>
    </lineage>
</organism>
<dbReference type="Gene3D" id="3.30.160.250">
    <property type="match status" value="1"/>
</dbReference>
<dbReference type="KEGG" id="abas:ACPOL_4297"/>
<accession>A0A2Z5G376</accession>
<dbReference type="InterPro" id="IPR051404">
    <property type="entry name" value="TA_system_antitoxin"/>
</dbReference>
<name>A0A2Z5G376_9BACT</name>
<sequence length="56" mass="6272">MHRSEEGYCVSWPSLPGCHSQGETKGEALENIKLTIQEYLEAKAKLEVSPGEQIRL</sequence>
<dbReference type="AlphaFoldDB" id="A0A2Z5G376"/>
<dbReference type="Pfam" id="PF15919">
    <property type="entry name" value="HicB_lk_antitox"/>
    <property type="match status" value="1"/>
</dbReference>
<keyword evidence="3" id="KW-1185">Reference proteome</keyword>
<evidence type="ECO:0000313" key="2">
    <source>
        <dbReference type="EMBL" id="AXC13572.1"/>
    </source>
</evidence>
<reference evidence="2 3" key="1">
    <citation type="journal article" date="2018" name="Front. Microbiol.">
        <title>Hydrolytic Capabilities as a Key to Environmental Success: Chitinolytic and Cellulolytic Acidobacteria From Acidic Sub-arctic Soils and Boreal Peatlands.</title>
        <authorList>
            <person name="Belova S.E."/>
            <person name="Ravin N.V."/>
            <person name="Pankratov T.A."/>
            <person name="Rakitin A.L."/>
            <person name="Ivanova A.A."/>
            <person name="Beletsky A.V."/>
            <person name="Mardanov A.V."/>
            <person name="Sinninghe Damste J.S."/>
            <person name="Dedysh S.N."/>
        </authorList>
    </citation>
    <scope>NUCLEOTIDE SEQUENCE [LARGE SCALE GENOMIC DNA]</scope>
    <source>
        <strain evidence="2 3">SBC82</strain>
    </source>
</reference>
<dbReference type="PANTHER" id="PTHR34504:SF2">
    <property type="entry name" value="UPF0150 PROTEIN SSL0259"/>
    <property type="match status" value="1"/>
</dbReference>
<dbReference type="InterPro" id="IPR035069">
    <property type="entry name" value="TTHA1013/TTHA0281-like"/>
</dbReference>
<dbReference type="PANTHER" id="PTHR34504">
    <property type="entry name" value="ANTITOXIN HICB"/>
    <property type="match status" value="1"/>
</dbReference>
<evidence type="ECO:0000313" key="3">
    <source>
        <dbReference type="Proteomes" id="UP000253606"/>
    </source>
</evidence>
<protein>
    <recommendedName>
        <fullName evidence="1">HicB-like antitoxin of toxin-antitoxin system domain-containing protein</fullName>
    </recommendedName>
</protein>
<evidence type="ECO:0000259" key="1">
    <source>
        <dbReference type="Pfam" id="PF15919"/>
    </source>
</evidence>
<proteinExistence type="predicted"/>
<dbReference type="RefSeq" id="WP_114208529.1">
    <property type="nucleotide sequence ID" value="NZ_CP030840.1"/>
</dbReference>
<dbReference type="InterPro" id="IPR031807">
    <property type="entry name" value="HicB-like"/>
</dbReference>
<feature type="domain" description="HicB-like antitoxin of toxin-antitoxin system" evidence="1">
    <location>
        <begin position="4"/>
        <end position="44"/>
    </location>
</feature>
<gene>
    <name evidence="2" type="ORF">ACPOL_4297</name>
</gene>